<evidence type="ECO:0000256" key="3">
    <source>
        <dbReference type="PROSITE-ProRule" id="PRU00339"/>
    </source>
</evidence>
<organism evidence="5 6">
    <name type="scientific">Frigoriglobus tundricola</name>
    <dbReference type="NCBI Taxonomy" id="2774151"/>
    <lineage>
        <taxon>Bacteria</taxon>
        <taxon>Pseudomonadati</taxon>
        <taxon>Planctomycetota</taxon>
        <taxon>Planctomycetia</taxon>
        <taxon>Gemmatales</taxon>
        <taxon>Gemmataceae</taxon>
        <taxon>Frigoriglobus</taxon>
    </lineage>
</organism>
<dbReference type="KEGG" id="ftj:FTUN_3500"/>
<evidence type="ECO:0000313" key="5">
    <source>
        <dbReference type="EMBL" id="QJW95946.1"/>
    </source>
</evidence>
<dbReference type="Proteomes" id="UP000503447">
    <property type="component" value="Chromosome"/>
</dbReference>
<dbReference type="Pfam" id="PF13432">
    <property type="entry name" value="TPR_16"/>
    <property type="match status" value="4"/>
</dbReference>
<sequence>MLSPRTRGCAALLLVAVFQTVAGAQPTPDQQAEALLNAGRKAYNEGHPQFAAERFTELLAKFGGSKDANAARYGLGLALLDLSDRNFQKALEAFGPPAGDAKFPDRALALYYAGVCQRGLGHKDLAEGAAHSNEMPQRTQAANGKFTEAAKLFTRAREAFEKKSPPDTEWAARARCDSAEMELRVGKVKEARATAEPFVKDATYAKSTSRPLGLYYYGTASFLLNDIPGAGKALGQLAPFDRPYGPHARYLLGRVHAAQGESAEAAAAFDAVIAEYARQKDAAVEALKHPERLKNDPFEKARLEQLAHKPAPDYVAGSAFYGACLNYEAGKFGEAQLKFEAFGRDYSASPLKDDAKLRLGFCQVQTKQFEPAVKTLHPLTGHARLADQALFWTGKAQAGLAAQVDPNNRDQRAHAYNTAIGTLRAATDRANQGDAEAKARRAEMLLELADTHLAAKLPKDAAGIYETIWNEKLLPAKAEETLQRLIAAYHLAGDLSASEARIALFKQQFPNSTLMPLVLFRAAENAYAKAEGFVKENKPADAKTAFADAATRYTEVVTKYPEFDRVNRAKFGQALCAVAVEDWEKAIKVLESVPAAERSGDLAPVPYVLADCLIRTAPAKAEDALQDNMLREKLGAAVALLDAFVAANPRAEQTADAVLKQGYCHKRLAIQLQPGNERNEALSKARAAFEKLDNEFKRSPLVGTAHLERAKVLALQGDKGNAINALRQFATDPLQKSPAAPLGYIYLATLLREQNQPAEAAQALQDARNKFEGGLNAAQKSEWVALLRYHHGVALFEDNKPADARAAFDQAAQAAPDLPVAVEATLKGTQCQAEEAKAKIADIEKQRQLQPNPKPERAAEFENRIKAARGDLANVGKLFEQRAETYRPTHPQSEARARMLYDAAWTYRAAGADPTGAYTKLLGQFADLALAVEARLELAELVAEKTPDVAIKLLKEAIDREPTDKPTPPETIDRIRIRLGAALFDKKDYAAAQGQFDAVGNNEKSPHRAHGLYRSAECLLALGKADEAQKKLVIFRDNGAFHNVAGVSDRALLRLGSAYAQLKQWEPARQTFQTVIDRYGNNNTWAIDARYGMGWAYQNQGRHDDAASAYALVTQATTDDRAGRAHLQIGLCRAAQSKWAEAGKSFEAVYFGYDLPDLKLPAMLEHARVLVKDKKPEAATKLLDRVLTDAPKDSKWAKAAQEQMDKIKKK</sequence>
<name>A0A6M5YRG3_9BACT</name>
<evidence type="ECO:0000256" key="2">
    <source>
        <dbReference type="ARBA" id="ARBA00022803"/>
    </source>
</evidence>
<evidence type="ECO:0000256" key="4">
    <source>
        <dbReference type="SAM" id="SignalP"/>
    </source>
</evidence>
<proteinExistence type="predicted"/>
<dbReference type="InterPro" id="IPR011990">
    <property type="entry name" value="TPR-like_helical_dom_sf"/>
</dbReference>
<feature type="signal peptide" evidence="4">
    <location>
        <begin position="1"/>
        <end position="24"/>
    </location>
</feature>
<evidence type="ECO:0000313" key="6">
    <source>
        <dbReference type="Proteomes" id="UP000503447"/>
    </source>
</evidence>
<keyword evidence="1" id="KW-0677">Repeat</keyword>
<dbReference type="EMBL" id="CP053452">
    <property type="protein sequence ID" value="QJW95946.1"/>
    <property type="molecule type" value="Genomic_DNA"/>
</dbReference>
<dbReference type="InterPro" id="IPR051012">
    <property type="entry name" value="CellSynth/LPSAsmb/PSIAsmb"/>
</dbReference>
<dbReference type="SUPFAM" id="SSF48452">
    <property type="entry name" value="TPR-like"/>
    <property type="match status" value="4"/>
</dbReference>
<dbReference type="Pfam" id="PF13174">
    <property type="entry name" value="TPR_6"/>
    <property type="match status" value="1"/>
</dbReference>
<dbReference type="InterPro" id="IPR019734">
    <property type="entry name" value="TPR_rpt"/>
</dbReference>
<reference evidence="6" key="1">
    <citation type="submission" date="2020-05" db="EMBL/GenBank/DDBJ databases">
        <title>Frigoriglobus tundricola gen. nov., sp. nov., a psychrotolerant cellulolytic planctomycete of the family Gemmataceae with two divergent copies of 16S rRNA gene.</title>
        <authorList>
            <person name="Kulichevskaya I.S."/>
            <person name="Ivanova A.A."/>
            <person name="Naumoff D.G."/>
            <person name="Beletsky A.V."/>
            <person name="Rijpstra W.I.C."/>
            <person name="Sinninghe Damste J.S."/>
            <person name="Mardanov A.V."/>
            <person name="Ravin N.V."/>
            <person name="Dedysh S.N."/>
        </authorList>
    </citation>
    <scope>NUCLEOTIDE SEQUENCE [LARGE SCALE GENOMIC DNA]</scope>
    <source>
        <strain evidence="6">PL17</strain>
    </source>
</reference>
<feature type="repeat" description="TPR" evidence="3">
    <location>
        <begin position="1049"/>
        <end position="1082"/>
    </location>
</feature>
<keyword evidence="4" id="KW-0732">Signal</keyword>
<evidence type="ECO:0000256" key="1">
    <source>
        <dbReference type="ARBA" id="ARBA00022737"/>
    </source>
</evidence>
<dbReference type="PANTHER" id="PTHR45586:SF1">
    <property type="entry name" value="LIPOPOLYSACCHARIDE ASSEMBLY PROTEIN B"/>
    <property type="match status" value="1"/>
</dbReference>
<dbReference type="PROSITE" id="PS50005">
    <property type="entry name" value="TPR"/>
    <property type="match status" value="1"/>
</dbReference>
<protein>
    <submittedName>
        <fullName evidence="5">Uncharacterized protein</fullName>
    </submittedName>
</protein>
<feature type="chain" id="PRO_5026677722" evidence="4">
    <location>
        <begin position="25"/>
        <end position="1210"/>
    </location>
</feature>
<dbReference type="AlphaFoldDB" id="A0A6M5YRG3"/>
<dbReference type="PANTHER" id="PTHR45586">
    <property type="entry name" value="TPR REPEAT-CONTAINING PROTEIN PA4667"/>
    <property type="match status" value="1"/>
</dbReference>
<keyword evidence="6" id="KW-1185">Reference proteome</keyword>
<gene>
    <name evidence="5" type="ORF">FTUN_3500</name>
</gene>
<dbReference type="SMART" id="SM00028">
    <property type="entry name" value="TPR"/>
    <property type="match status" value="6"/>
</dbReference>
<dbReference type="RefSeq" id="WP_171471617.1">
    <property type="nucleotide sequence ID" value="NZ_CP053452.2"/>
</dbReference>
<dbReference type="Gene3D" id="1.25.40.10">
    <property type="entry name" value="Tetratricopeptide repeat domain"/>
    <property type="match status" value="8"/>
</dbReference>
<keyword evidence="2 3" id="KW-0802">TPR repeat</keyword>
<accession>A0A6M5YRG3</accession>